<reference evidence="2" key="1">
    <citation type="submission" date="2022-10" db="EMBL/GenBank/DDBJ databases">
        <title>Culturing micro-colonial fungi from biological soil crusts in the Mojave desert and describing Neophaeococcomyces mojavensis, and introducing the new genera and species Taxawa tesnikishii.</title>
        <authorList>
            <person name="Kurbessoian T."/>
            <person name="Stajich J.E."/>
        </authorList>
    </citation>
    <scope>NUCLEOTIDE SEQUENCE</scope>
    <source>
        <strain evidence="2">TK_41</strain>
    </source>
</reference>
<feature type="compositionally biased region" description="Basic and acidic residues" evidence="1">
    <location>
        <begin position="372"/>
        <end position="394"/>
    </location>
</feature>
<gene>
    <name evidence="2" type="ORF">H2200_005082</name>
</gene>
<feature type="compositionally biased region" description="Low complexity" evidence="1">
    <location>
        <begin position="299"/>
        <end position="333"/>
    </location>
</feature>
<keyword evidence="3" id="KW-1185">Reference proteome</keyword>
<feature type="compositionally biased region" description="Polar residues" evidence="1">
    <location>
        <begin position="127"/>
        <end position="164"/>
    </location>
</feature>
<feature type="region of interest" description="Disordered" evidence="1">
    <location>
        <begin position="222"/>
        <end position="408"/>
    </location>
</feature>
<proteinExistence type="predicted"/>
<evidence type="ECO:0000313" key="3">
    <source>
        <dbReference type="Proteomes" id="UP001172673"/>
    </source>
</evidence>
<evidence type="ECO:0000313" key="2">
    <source>
        <dbReference type="EMBL" id="KAJ9610305.1"/>
    </source>
</evidence>
<name>A0AA39CJA6_9EURO</name>
<feature type="region of interest" description="Disordered" evidence="1">
    <location>
        <begin position="122"/>
        <end position="168"/>
    </location>
</feature>
<feature type="compositionally biased region" description="Low complexity" evidence="1">
    <location>
        <begin position="261"/>
        <end position="274"/>
    </location>
</feature>
<accession>A0AA39CJA6</accession>
<feature type="compositionally biased region" description="Acidic residues" evidence="1">
    <location>
        <begin position="230"/>
        <end position="256"/>
    </location>
</feature>
<dbReference type="Proteomes" id="UP001172673">
    <property type="component" value="Unassembled WGS sequence"/>
</dbReference>
<dbReference type="AlphaFoldDB" id="A0AA39CJA6"/>
<feature type="compositionally biased region" description="Basic residues" evidence="1">
    <location>
        <begin position="398"/>
        <end position="408"/>
    </location>
</feature>
<sequence>MPVYLVHGFRWPREGFSGIRVHAVINNLDNLSAEYIQNANSRRDLLRSFRDLYPEIMKELDHSDPETDTYVQPGILGASRAPGGRRLEFIEQYNPEDLEGEYAVSQPYAYVGDKVVVIAVNPGMGNGSNRPGTSTTSASQQKADTPSPTQTQRKPPSRGPTGSMSKAAPFTSYADITALSVNVEEVIADGPGLTNKAWEALADLRDKIAEGEKIGWWVVYNGDPDRSFDGEEDEYNDDEGDEYEEMEDVEEEDETEAIARAAISPTSSTTVTSPGAGGARGHRPAGSDNAPIPTSSIGAYPTTSTAPAASTLGHIASQQQPQSQYQTQRQGSSPSLTALPVRPSNPGPAPQPSQAQVQQPTRSRPNTAPSEGKGKQKERDKDVPEDPSKLKEANKPLGLRKKFFGRRT</sequence>
<dbReference type="EMBL" id="JAPDRK010000007">
    <property type="protein sequence ID" value="KAJ9610305.1"/>
    <property type="molecule type" value="Genomic_DNA"/>
</dbReference>
<protein>
    <submittedName>
        <fullName evidence="2">Uncharacterized protein</fullName>
    </submittedName>
</protein>
<comment type="caution">
    <text evidence="2">The sequence shown here is derived from an EMBL/GenBank/DDBJ whole genome shotgun (WGS) entry which is preliminary data.</text>
</comment>
<organism evidence="2 3">
    <name type="scientific">Cladophialophora chaetospira</name>
    <dbReference type="NCBI Taxonomy" id="386627"/>
    <lineage>
        <taxon>Eukaryota</taxon>
        <taxon>Fungi</taxon>
        <taxon>Dikarya</taxon>
        <taxon>Ascomycota</taxon>
        <taxon>Pezizomycotina</taxon>
        <taxon>Eurotiomycetes</taxon>
        <taxon>Chaetothyriomycetidae</taxon>
        <taxon>Chaetothyriales</taxon>
        <taxon>Herpotrichiellaceae</taxon>
        <taxon>Cladophialophora</taxon>
    </lineage>
</organism>
<evidence type="ECO:0000256" key="1">
    <source>
        <dbReference type="SAM" id="MobiDB-lite"/>
    </source>
</evidence>